<dbReference type="SUPFAM" id="SSF55315">
    <property type="entry name" value="L30e-like"/>
    <property type="match status" value="1"/>
</dbReference>
<comment type="similarity">
    <text evidence="1 5">Belongs to the eukaryotic ribosomal protein eL8 family.</text>
</comment>
<dbReference type="InterPro" id="IPR029064">
    <property type="entry name" value="Ribosomal_eL30-like_sf"/>
</dbReference>
<comment type="subunit">
    <text evidence="4">Component of the large ribosomal subunit. Interacts with CRY1. Interacts with DICER1, AGO2, TARBP2, MOV10 and EIF6; they form a large RNA-induced silencing complex (RISC).</text>
</comment>
<evidence type="ECO:0000256" key="3">
    <source>
        <dbReference type="ARBA" id="ARBA00023274"/>
    </source>
</evidence>
<dbReference type="PRINTS" id="PR00881">
    <property type="entry name" value="L7ARS6FAMILY"/>
</dbReference>
<dbReference type="InterPro" id="IPR004038">
    <property type="entry name" value="Ribosomal_eL8/eL30/eS12/Gad45"/>
</dbReference>
<feature type="compositionally biased region" description="Basic and acidic residues" evidence="6">
    <location>
        <begin position="41"/>
        <end position="70"/>
    </location>
</feature>
<dbReference type="AlphaFoldDB" id="A0A7J7YTI6"/>
<dbReference type="InterPro" id="IPR018492">
    <property type="entry name" value="Ribosomal_eL8/Nhp2"/>
</dbReference>
<evidence type="ECO:0000256" key="1">
    <source>
        <dbReference type="ARBA" id="ARBA00007337"/>
    </source>
</evidence>
<dbReference type="PRINTS" id="PR00882">
    <property type="entry name" value="RIBOSOMALL7A"/>
</dbReference>
<gene>
    <name evidence="8" type="ORF">mRhiFer1_014611</name>
</gene>
<keyword evidence="2 5" id="KW-0689">Ribosomal protein</keyword>
<dbReference type="EMBL" id="JACAGC010000005">
    <property type="protein sequence ID" value="KAF6365222.1"/>
    <property type="molecule type" value="Genomic_DNA"/>
</dbReference>
<evidence type="ECO:0000313" key="8">
    <source>
        <dbReference type="EMBL" id="KAF6365222.1"/>
    </source>
</evidence>
<dbReference type="Gene3D" id="3.30.1330.30">
    <property type="match status" value="1"/>
</dbReference>
<dbReference type="Proteomes" id="UP000585614">
    <property type="component" value="Unassembled WGS sequence"/>
</dbReference>
<dbReference type="InterPro" id="IPR001921">
    <property type="entry name" value="Ribosomal_eL8_euk"/>
</dbReference>
<sequence length="164" mass="18332">MSLYHSSLKTTKKGIEFSPLTAQDAEKEEGEGEEGGASTCCHEDGPQYRSETKQEKKQRWLAQPEKKASSKGDVPTMRPPVLSAEVNTVTTLVENKKAQLVVIAHDVDPFEPVVFLSALCSKMGVSYSIIKGKATLGRLVHRNTRITVAFKQFNRKTKEHWLSW</sequence>
<evidence type="ECO:0000256" key="6">
    <source>
        <dbReference type="SAM" id="MobiDB-lite"/>
    </source>
</evidence>
<evidence type="ECO:0000256" key="4">
    <source>
        <dbReference type="ARBA" id="ARBA00046616"/>
    </source>
</evidence>
<protein>
    <recommendedName>
        <fullName evidence="5">60S ribosomal protein L7a</fullName>
    </recommendedName>
</protein>
<proteinExistence type="inferred from homology"/>
<comment type="caution">
    <text evidence="8">The sequence shown here is derived from an EMBL/GenBank/DDBJ whole genome shotgun (WGS) entry which is preliminary data.</text>
</comment>
<dbReference type="InterPro" id="IPR050257">
    <property type="entry name" value="eL8/uL1-like"/>
</dbReference>
<dbReference type="GO" id="GO:0003723">
    <property type="term" value="F:RNA binding"/>
    <property type="evidence" value="ECO:0007669"/>
    <property type="project" value="UniProtKB-UniRule"/>
</dbReference>
<evidence type="ECO:0000313" key="9">
    <source>
        <dbReference type="Proteomes" id="UP000585614"/>
    </source>
</evidence>
<dbReference type="GO" id="GO:0022625">
    <property type="term" value="C:cytosolic large ribosomal subunit"/>
    <property type="evidence" value="ECO:0007669"/>
    <property type="project" value="UniProtKB-UniRule"/>
</dbReference>
<comment type="function">
    <text evidence="5">Component of the ribosome.</text>
</comment>
<feature type="region of interest" description="Disordered" evidence="6">
    <location>
        <begin position="1"/>
        <end position="79"/>
    </location>
</feature>
<feature type="domain" description="Ribosomal protein eL8/eL30/eS12/Gadd45" evidence="7">
    <location>
        <begin position="86"/>
        <end position="152"/>
    </location>
</feature>
<keyword evidence="3 5" id="KW-0687">Ribonucleoprotein</keyword>
<organism evidence="8 9">
    <name type="scientific">Rhinolophus ferrumequinum</name>
    <name type="common">Greater horseshoe bat</name>
    <dbReference type="NCBI Taxonomy" id="59479"/>
    <lineage>
        <taxon>Eukaryota</taxon>
        <taxon>Metazoa</taxon>
        <taxon>Chordata</taxon>
        <taxon>Craniata</taxon>
        <taxon>Vertebrata</taxon>
        <taxon>Euteleostomi</taxon>
        <taxon>Mammalia</taxon>
        <taxon>Eutheria</taxon>
        <taxon>Laurasiatheria</taxon>
        <taxon>Chiroptera</taxon>
        <taxon>Yinpterochiroptera</taxon>
        <taxon>Rhinolophoidea</taxon>
        <taxon>Rhinolophidae</taxon>
        <taxon>Rhinolophinae</taxon>
        <taxon>Rhinolophus</taxon>
    </lineage>
</organism>
<name>A0A7J7YTI6_RHIFE</name>
<evidence type="ECO:0000256" key="5">
    <source>
        <dbReference type="RuleBase" id="RU367042"/>
    </source>
</evidence>
<accession>A0A7J7YTI6</accession>
<evidence type="ECO:0000259" key="7">
    <source>
        <dbReference type="Pfam" id="PF01248"/>
    </source>
</evidence>
<dbReference type="PANTHER" id="PTHR23105">
    <property type="entry name" value="RIBOSOMAL PROTEIN L7AE FAMILY MEMBER"/>
    <property type="match status" value="1"/>
</dbReference>
<dbReference type="Pfam" id="PF01248">
    <property type="entry name" value="Ribosomal_L7Ae"/>
    <property type="match status" value="1"/>
</dbReference>
<evidence type="ECO:0000256" key="2">
    <source>
        <dbReference type="ARBA" id="ARBA00022980"/>
    </source>
</evidence>
<reference evidence="8 9" key="1">
    <citation type="journal article" date="2020" name="Nature">
        <title>Six reference-quality genomes reveal evolution of bat adaptations.</title>
        <authorList>
            <person name="Jebb D."/>
            <person name="Huang Z."/>
            <person name="Pippel M."/>
            <person name="Hughes G.M."/>
            <person name="Lavrichenko K."/>
            <person name="Devanna P."/>
            <person name="Winkler S."/>
            <person name="Jermiin L.S."/>
            <person name="Skirmuntt E.C."/>
            <person name="Katzourakis A."/>
            <person name="Burkitt-Gray L."/>
            <person name="Ray D.A."/>
            <person name="Sullivan K.A.M."/>
            <person name="Roscito J.G."/>
            <person name="Kirilenko B.M."/>
            <person name="Davalos L.M."/>
            <person name="Corthals A.P."/>
            <person name="Power M.L."/>
            <person name="Jones G."/>
            <person name="Ransome R.D."/>
            <person name="Dechmann D.K.N."/>
            <person name="Locatelli A.G."/>
            <person name="Puechmaille S.J."/>
            <person name="Fedrigo O."/>
            <person name="Jarvis E.D."/>
            <person name="Hiller M."/>
            <person name="Vernes S.C."/>
            <person name="Myers E.W."/>
            <person name="Teeling E.C."/>
        </authorList>
    </citation>
    <scope>NUCLEOTIDE SEQUENCE [LARGE SCALE GENOMIC DNA]</scope>
    <source>
        <strain evidence="8">MRhiFer1</strain>
        <tissue evidence="8">Lung</tissue>
    </source>
</reference>